<dbReference type="Proteomes" id="UP000663090">
    <property type="component" value="Chromosome"/>
</dbReference>
<keyword evidence="2" id="KW-1185">Reference proteome</keyword>
<dbReference type="RefSeq" id="WP_206718779.1">
    <property type="nucleotide sequence ID" value="NZ_CP071091.1"/>
</dbReference>
<evidence type="ECO:0000313" key="2">
    <source>
        <dbReference type="Proteomes" id="UP000663090"/>
    </source>
</evidence>
<evidence type="ECO:0000313" key="1">
    <source>
        <dbReference type="EMBL" id="QSQ17144.1"/>
    </source>
</evidence>
<proteinExistence type="predicted"/>
<gene>
    <name evidence="1" type="ORF">JY572_14245</name>
</gene>
<organism evidence="1 2">
    <name type="scientific">Myxococcus landrumensis</name>
    <dbReference type="NCBI Taxonomy" id="2813577"/>
    <lineage>
        <taxon>Bacteria</taxon>
        <taxon>Pseudomonadati</taxon>
        <taxon>Myxococcota</taxon>
        <taxon>Myxococcia</taxon>
        <taxon>Myxococcales</taxon>
        <taxon>Cystobacterineae</taxon>
        <taxon>Myxococcaceae</taxon>
        <taxon>Myxococcus</taxon>
    </lineage>
</organism>
<accession>A0ABX7NEA5</accession>
<dbReference type="EMBL" id="CP071091">
    <property type="protein sequence ID" value="QSQ17144.1"/>
    <property type="molecule type" value="Genomic_DNA"/>
</dbReference>
<sequence length="45" mass="4690">MSNALLSHSAQSTRGVLCLICSLAQAAYPAAMWQKSGALLPFLAP</sequence>
<protein>
    <submittedName>
        <fullName evidence="1">Uncharacterized protein</fullName>
    </submittedName>
</protein>
<reference evidence="1 2" key="1">
    <citation type="submission" date="2021-02" db="EMBL/GenBank/DDBJ databases">
        <title>De Novo genome assembly of isolated myxobacteria.</title>
        <authorList>
            <person name="Stevens D.C."/>
        </authorList>
    </citation>
    <scope>NUCLEOTIDE SEQUENCE [LARGE SCALE GENOMIC DNA]</scope>
    <source>
        <strain evidence="1 2">SCHIC003</strain>
    </source>
</reference>
<name>A0ABX7NEA5_9BACT</name>